<dbReference type="EMBL" id="BDSP01000207">
    <property type="protein sequence ID" value="GAX24396.1"/>
    <property type="molecule type" value="Genomic_DNA"/>
</dbReference>
<dbReference type="EC" id="2.7.7.6" evidence="2 9"/>
<proteinExistence type="inferred from homology"/>
<keyword evidence="7 9" id="KW-0804">Transcription</keyword>
<dbReference type="GO" id="GO:0003677">
    <property type="term" value="F:DNA binding"/>
    <property type="evidence" value="ECO:0007669"/>
    <property type="project" value="InterPro"/>
</dbReference>
<dbReference type="Gene3D" id="1.10.287.260">
    <property type="match status" value="1"/>
</dbReference>
<dbReference type="Gene3D" id="1.10.1320.10">
    <property type="entry name" value="DNA-directed RNA polymerase, N-terminal domain"/>
    <property type="match status" value="1"/>
</dbReference>
<evidence type="ECO:0000256" key="3">
    <source>
        <dbReference type="ARBA" id="ARBA00022478"/>
    </source>
</evidence>
<dbReference type="InParanoid" id="A0A1Z5KDZ1"/>
<dbReference type="PROSITE" id="PS00900">
    <property type="entry name" value="RNA_POL_PHAGE_1"/>
    <property type="match status" value="1"/>
</dbReference>
<comment type="function">
    <text evidence="9">DNA-dependent RNA polymerase catalyzes the transcription of DNA into RNA using the four ribonucleoside triphosphates as substrates.</text>
</comment>
<dbReference type="FunFam" id="1.10.287.280:FF:000001">
    <property type="entry name" value="DNA-directed RNA polymerase"/>
    <property type="match status" value="1"/>
</dbReference>
<comment type="caution">
    <text evidence="12">The sequence shown here is derived from an EMBL/GenBank/DDBJ whole genome shotgun (WGS) entry which is preliminary data.</text>
</comment>
<protein>
    <recommendedName>
        <fullName evidence="2 9">DNA-directed RNA polymerase</fullName>
        <ecNumber evidence="2 9">2.7.7.6</ecNumber>
    </recommendedName>
</protein>
<keyword evidence="13" id="KW-1185">Reference proteome</keyword>
<evidence type="ECO:0000313" key="13">
    <source>
        <dbReference type="Proteomes" id="UP000198406"/>
    </source>
</evidence>
<evidence type="ECO:0000256" key="2">
    <source>
        <dbReference type="ARBA" id="ARBA00012418"/>
    </source>
</evidence>
<dbReference type="Gene3D" id="1.10.287.280">
    <property type="match status" value="1"/>
</dbReference>
<feature type="domain" description="DNA-directed RNA polymerase N-terminal" evidence="11">
    <location>
        <begin position="151"/>
        <end position="516"/>
    </location>
</feature>
<dbReference type="SMART" id="SM01311">
    <property type="entry name" value="RPOL_N"/>
    <property type="match status" value="1"/>
</dbReference>
<dbReference type="InterPro" id="IPR037159">
    <property type="entry name" value="RNA_POL_N_sf"/>
</dbReference>
<dbReference type="Pfam" id="PF14700">
    <property type="entry name" value="RPOL_N"/>
    <property type="match status" value="1"/>
</dbReference>
<dbReference type="InterPro" id="IPR029262">
    <property type="entry name" value="RPOL_N"/>
</dbReference>
<evidence type="ECO:0000256" key="10">
    <source>
        <dbReference type="SAM" id="MobiDB-lite"/>
    </source>
</evidence>
<evidence type="ECO:0000256" key="7">
    <source>
        <dbReference type="ARBA" id="ARBA00023163"/>
    </source>
</evidence>
<dbReference type="InterPro" id="IPR046950">
    <property type="entry name" value="DNA-dir_Rpol_C_phage-type"/>
</dbReference>
<accession>A0A1Z5KDZ1</accession>
<dbReference type="AlphaFoldDB" id="A0A1Z5KDZ1"/>
<keyword evidence="5 9" id="KW-0548">Nucleotidyltransferase</keyword>
<keyword evidence="4 9" id="KW-0808">Transferase</keyword>
<gene>
    <name evidence="12" type="ORF">FisN_4Lh531</name>
</gene>
<organism evidence="12 13">
    <name type="scientific">Fistulifera solaris</name>
    <name type="common">Oleaginous diatom</name>
    <dbReference type="NCBI Taxonomy" id="1519565"/>
    <lineage>
        <taxon>Eukaryota</taxon>
        <taxon>Sar</taxon>
        <taxon>Stramenopiles</taxon>
        <taxon>Ochrophyta</taxon>
        <taxon>Bacillariophyta</taxon>
        <taxon>Bacillariophyceae</taxon>
        <taxon>Bacillariophycidae</taxon>
        <taxon>Naviculales</taxon>
        <taxon>Naviculaceae</taxon>
        <taxon>Fistulifera</taxon>
    </lineage>
</organism>
<feature type="region of interest" description="Disordered" evidence="10">
    <location>
        <begin position="306"/>
        <end position="325"/>
    </location>
</feature>
<dbReference type="SUPFAM" id="SSF56672">
    <property type="entry name" value="DNA/RNA polymerases"/>
    <property type="match status" value="1"/>
</dbReference>
<evidence type="ECO:0000313" key="12">
    <source>
        <dbReference type="EMBL" id="GAX24396.1"/>
    </source>
</evidence>
<dbReference type="PANTHER" id="PTHR10102:SF0">
    <property type="entry name" value="DNA-DIRECTED RNA POLYMERASE, MITOCHONDRIAL"/>
    <property type="match status" value="1"/>
</dbReference>
<evidence type="ECO:0000259" key="11">
    <source>
        <dbReference type="SMART" id="SM01311"/>
    </source>
</evidence>
<dbReference type="InterPro" id="IPR002092">
    <property type="entry name" value="DNA-dir_Rpol_phage-type"/>
</dbReference>
<keyword evidence="3 9" id="KW-0240">DNA-directed RNA polymerase</keyword>
<dbReference type="GO" id="GO:0003899">
    <property type="term" value="F:DNA-directed RNA polymerase activity"/>
    <property type="evidence" value="ECO:0007669"/>
    <property type="project" value="UniProtKB-EC"/>
</dbReference>
<evidence type="ECO:0000256" key="4">
    <source>
        <dbReference type="ARBA" id="ARBA00022679"/>
    </source>
</evidence>
<dbReference type="InterPro" id="IPR043502">
    <property type="entry name" value="DNA/RNA_pol_sf"/>
</dbReference>
<sequence length="1070" mass="122099">MQAAIVISRRTAQHVRLWRQGASRRHRAVNELALSFRQTDFSSRPVLAHWASTDGMDDEVDKRVEYITAQSIAEMFPHREEFEKRDSISRGGSTLDLELGEDISYEAEHSDDSDVLESEDDARALDLGLSPAEMLNRFNPQKPPSIDRLEELQLWLECEAQQEAVLKYQKVIENARKRKDYSSLSLVQRQVLWWFQPMVDAIEKRQKDYIFREKSGDDVSKSAQRLGPFLCTLPPAKLAVIAAHTAIMETLTNSNNSLHGTPFSVIARQLGQVVEDEVIIQRVLHQRYKESQARTSVVNVSNILDDDATDDETEDDVVNSSNARDGGILGDGKIKAAEEDHTKRWTYSTSHLQNYLDELKEFKPKSQRLASFAIWRARQVLENDEQWTERDKIQLGAALFKVLLDCATVKDGGKKGEPAFIFEKRWTRKDKSRAYVTLNEKLRNMIVSDRLQSFSQTTTRQKPMILPPKPWTKPKEGGYLWLKSDILRYHGCDLQLEALNHANLNTVYDGLNSLSKIPWVINKRILSVAEECWARNIAIGDIPSKTDFEVPPEPIKPERPTQKLEKGHPEYDSYISEMRAYREARAKYDRMRQRNSDLVSLRCSVVLKLDQADKFKDFKEIYFPYNMDFRGRVYPITPHLSIVGSDLCRGLLKFAEAKPLGPRGLFWLKVHLANFAGKDKVTLEERAAYIDENIDKVRASVEDPFAGDRWWMTLDDPFQGLAACAEIIAAMDSGDPESYMCNLPVHMDGSCNGLQHYAALGRDAVGGKAVNLRNTDKPQDVYSGVMTEVIRRVAEEASQTIDFDTSNVEALTRKQKKILANNRAAKLVDGLIDRGVVKRTVMTSVYGVTYIGARQQIQEKIEEKLEGLGCDIDEMNLEVFRACGYLARVTMEVISQVFTGAKETMNWLTTCARMITQLGYPVAWISPIGLPAIQPYRRKKSSKVVTLMQVVSLIESNDDLPLHTSRQVSAFPPNFVHSLDASHMLFTALEMDRRGLSFSAVHDSFWTHPCDIDEMNMALRDTFIELYERPLLEEQLADWKMRYPDLEFPPLPERGDLDLNEVRAAKYFFQ</sequence>
<dbReference type="GO" id="GO:0006390">
    <property type="term" value="P:mitochondrial transcription"/>
    <property type="evidence" value="ECO:0007669"/>
    <property type="project" value="TreeGrafter"/>
</dbReference>
<comment type="similarity">
    <text evidence="1 9">Belongs to the phage and mitochondrial RNA polymerase family.</text>
</comment>
<dbReference type="Gene3D" id="1.10.150.20">
    <property type="entry name" value="5' to 3' exonuclease, C-terminal subdomain"/>
    <property type="match status" value="1"/>
</dbReference>
<comment type="catalytic activity">
    <reaction evidence="8 9">
        <text>RNA(n) + a ribonucleoside 5'-triphosphate = RNA(n+1) + diphosphate</text>
        <dbReference type="Rhea" id="RHEA:21248"/>
        <dbReference type="Rhea" id="RHEA-COMP:14527"/>
        <dbReference type="Rhea" id="RHEA-COMP:17342"/>
        <dbReference type="ChEBI" id="CHEBI:33019"/>
        <dbReference type="ChEBI" id="CHEBI:61557"/>
        <dbReference type="ChEBI" id="CHEBI:140395"/>
        <dbReference type="EC" id="2.7.7.6"/>
    </reaction>
</comment>
<name>A0A1Z5KDZ1_FISSO</name>
<evidence type="ECO:0000256" key="9">
    <source>
        <dbReference type="RuleBase" id="RU003805"/>
    </source>
</evidence>
<dbReference type="PROSITE" id="PS00489">
    <property type="entry name" value="RNA_POL_PHAGE_2"/>
    <property type="match status" value="1"/>
</dbReference>
<dbReference type="OrthoDB" id="276422at2759"/>
<dbReference type="Proteomes" id="UP000198406">
    <property type="component" value="Unassembled WGS sequence"/>
</dbReference>
<dbReference type="InterPro" id="IPR024075">
    <property type="entry name" value="DNA-dir_RNA_pol_helix_hairp_sf"/>
</dbReference>
<evidence type="ECO:0000256" key="1">
    <source>
        <dbReference type="ARBA" id="ARBA00009493"/>
    </source>
</evidence>
<evidence type="ECO:0000256" key="5">
    <source>
        <dbReference type="ARBA" id="ARBA00022695"/>
    </source>
</evidence>
<dbReference type="Pfam" id="PF00940">
    <property type="entry name" value="RNA_pol"/>
    <property type="match status" value="1"/>
</dbReference>
<evidence type="ECO:0000256" key="6">
    <source>
        <dbReference type="ARBA" id="ARBA00022946"/>
    </source>
</evidence>
<reference evidence="12 13" key="1">
    <citation type="journal article" date="2015" name="Plant Cell">
        <title>Oil accumulation by the oleaginous diatom Fistulifera solaris as revealed by the genome and transcriptome.</title>
        <authorList>
            <person name="Tanaka T."/>
            <person name="Maeda Y."/>
            <person name="Veluchamy A."/>
            <person name="Tanaka M."/>
            <person name="Abida H."/>
            <person name="Marechal E."/>
            <person name="Bowler C."/>
            <person name="Muto M."/>
            <person name="Sunaga Y."/>
            <person name="Tanaka M."/>
            <person name="Yoshino T."/>
            <person name="Taniguchi T."/>
            <person name="Fukuda Y."/>
            <person name="Nemoto M."/>
            <person name="Matsumoto M."/>
            <person name="Wong P.S."/>
            <person name="Aburatani S."/>
            <person name="Fujibuchi W."/>
        </authorList>
    </citation>
    <scope>NUCLEOTIDE SEQUENCE [LARGE SCALE GENOMIC DNA]</scope>
    <source>
        <strain evidence="12 13">JPCC DA0580</strain>
    </source>
</reference>
<evidence type="ECO:0000256" key="8">
    <source>
        <dbReference type="ARBA" id="ARBA00048552"/>
    </source>
</evidence>
<dbReference type="GO" id="GO:0034245">
    <property type="term" value="C:mitochondrial DNA-directed RNA polymerase complex"/>
    <property type="evidence" value="ECO:0007669"/>
    <property type="project" value="TreeGrafter"/>
</dbReference>
<feature type="compositionally biased region" description="Acidic residues" evidence="10">
    <location>
        <begin position="306"/>
        <end position="317"/>
    </location>
</feature>
<dbReference type="PANTHER" id="PTHR10102">
    <property type="entry name" value="DNA-DIRECTED RNA POLYMERASE, MITOCHONDRIAL"/>
    <property type="match status" value="1"/>
</dbReference>
<keyword evidence="6" id="KW-0809">Transit peptide</keyword>